<sequence length="142" mass="16972">MKNLRKVVEIVKAINSKLEDLLEFIGLNRKTFYYNRARLNYDKYSEVKDLIKWLYAGSDETYGYRRIQDELFLFGYVFDDETVRRIMRSIKLMPTCYWTKSGKFSSYKGEHGKVAENLVRRDYVVTSGRKSKVLWYTSRTPC</sequence>
<dbReference type="InterPro" id="IPR025948">
    <property type="entry name" value="HTH-like_dom"/>
</dbReference>
<protein>
    <submittedName>
        <fullName evidence="2">Transposase</fullName>
    </submittedName>
</protein>
<keyword evidence="3" id="KW-1185">Reference proteome</keyword>
<evidence type="ECO:0000313" key="3">
    <source>
        <dbReference type="Proteomes" id="UP000292886"/>
    </source>
</evidence>
<dbReference type="Pfam" id="PF13276">
    <property type="entry name" value="HTH_21"/>
    <property type="match status" value="1"/>
</dbReference>
<organism evidence="2 3">
    <name type="scientific">Periweissella cryptocerci</name>
    <dbReference type="NCBI Taxonomy" id="2506420"/>
    <lineage>
        <taxon>Bacteria</taxon>
        <taxon>Bacillati</taxon>
        <taxon>Bacillota</taxon>
        <taxon>Bacilli</taxon>
        <taxon>Lactobacillales</taxon>
        <taxon>Lactobacillaceae</taxon>
        <taxon>Periweissella</taxon>
    </lineage>
</organism>
<dbReference type="OrthoDB" id="9810250at2"/>
<gene>
    <name evidence="2" type="ORF">EQG49_10605</name>
</gene>
<proteinExistence type="predicted"/>
<accession>A0A4P6YVQ6</accession>
<dbReference type="Proteomes" id="UP000292886">
    <property type="component" value="Chromosome"/>
</dbReference>
<reference evidence="3" key="1">
    <citation type="submission" date="2019-03" db="EMBL/GenBank/DDBJ databases">
        <title>Weissella sp. 26KH-42 Genome sequencing.</title>
        <authorList>
            <person name="Heo J."/>
            <person name="Kim S.-J."/>
            <person name="Kim J.-S."/>
            <person name="Hong S.-B."/>
            <person name="Kwon S.-W."/>
        </authorList>
    </citation>
    <scope>NUCLEOTIDE SEQUENCE [LARGE SCALE GENOMIC DNA]</scope>
    <source>
        <strain evidence="3">26KH-42</strain>
    </source>
</reference>
<dbReference type="KEGG" id="wei:EQG49_10605"/>
<dbReference type="AlphaFoldDB" id="A0A4P6YVQ6"/>
<name>A0A4P6YVQ6_9LACO</name>
<dbReference type="EMBL" id="CP037940">
    <property type="protein sequence ID" value="QBO36861.1"/>
    <property type="molecule type" value="Genomic_DNA"/>
</dbReference>
<feature type="domain" description="HTH-like" evidence="1">
    <location>
        <begin position="47"/>
        <end position="93"/>
    </location>
</feature>
<evidence type="ECO:0000259" key="1">
    <source>
        <dbReference type="Pfam" id="PF13276"/>
    </source>
</evidence>
<evidence type="ECO:0000313" key="2">
    <source>
        <dbReference type="EMBL" id="QBO36861.1"/>
    </source>
</evidence>